<dbReference type="RefSeq" id="WP_091083130.1">
    <property type="nucleotide sequence ID" value="NZ_FOHX01000006.1"/>
</dbReference>
<sequence>MLTGGPGGVRRVLDVYSRPRAPREILALPGLLRATVGALAHGAGERPAILRSATEALRELAGNRREARRLILP</sequence>
<evidence type="ECO:0000313" key="2">
    <source>
        <dbReference type="Proteomes" id="UP000199361"/>
    </source>
</evidence>
<reference evidence="1 2" key="1">
    <citation type="submission" date="2016-10" db="EMBL/GenBank/DDBJ databases">
        <authorList>
            <person name="de Groot N.N."/>
        </authorList>
    </citation>
    <scope>NUCLEOTIDE SEQUENCE [LARGE SCALE GENOMIC DNA]</scope>
    <source>
        <strain evidence="1 2">CGMCC 4.5598</strain>
    </source>
</reference>
<keyword evidence="2" id="KW-1185">Reference proteome</keyword>
<evidence type="ECO:0000313" key="1">
    <source>
        <dbReference type="EMBL" id="SEU11850.1"/>
    </source>
</evidence>
<dbReference type="EMBL" id="FOHX01000006">
    <property type="protein sequence ID" value="SEU11850.1"/>
    <property type="molecule type" value="Genomic_DNA"/>
</dbReference>
<dbReference type="AlphaFoldDB" id="A0A1I0JNB8"/>
<gene>
    <name evidence="1" type="ORF">SAMN05421811_10656</name>
</gene>
<organism evidence="1 2">
    <name type="scientific">Nonomuraea wenchangensis</name>
    <dbReference type="NCBI Taxonomy" id="568860"/>
    <lineage>
        <taxon>Bacteria</taxon>
        <taxon>Bacillati</taxon>
        <taxon>Actinomycetota</taxon>
        <taxon>Actinomycetes</taxon>
        <taxon>Streptosporangiales</taxon>
        <taxon>Streptosporangiaceae</taxon>
        <taxon>Nonomuraea</taxon>
    </lineage>
</organism>
<dbReference type="OrthoDB" id="103324at2"/>
<proteinExistence type="predicted"/>
<name>A0A1I0JNB8_9ACTN</name>
<dbReference type="Proteomes" id="UP000199361">
    <property type="component" value="Unassembled WGS sequence"/>
</dbReference>
<protein>
    <submittedName>
        <fullName evidence="1">Uncharacterized protein</fullName>
    </submittedName>
</protein>
<accession>A0A1I0JNB8</accession>
<dbReference type="STRING" id="568860.SAMN05421811_10656"/>